<comment type="caution">
    <text evidence="1">The sequence shown here is derived from an EMBL/GenBank/DDBJ whole genome shotgun (WGS) entry which is preliminary data.</text>
</comment>
<dbReference type="EMBL" id="BSDZ01000013">
    <property type="protein sequence ID" value="GLI62529.1"/>
    <property type="molecule type" value="Genomic_DNA"/>
</dbReference>
<keyword evidence="2" id="KW-1185">Reference proteome</keyword>
<dbReference type="Proteomes" id="UP001165090">
    <property type="component" value="Unassembled WGS sequence"/>
</dbReference>
<evidence type="ECO:0000313" key="2">
    <source>
        <dbReference type="Proteomes" id="UP001165090"/>
    </source>
</evidence>
<proteinExistence type="predicted"/>
<accession>A0ABQ5RYP8</accession>
<evidence type="ECO:0000313" key="1">
    <source>
        <dbReference type="EMBL" id="GLI62529.1"/>
    </source>
</evidence>
<gene>
    <name evidence="1" type="ORF">VaNZ11_005187</name>
</gene>
<reference evidence="1 2" key="1">
    <citation type="journal article" date="2023" name="IScience">
        <title>Expanded male sex-determining region conserved during the evolution of homothallism in the green alga Volvox.</title>
        <authorList>
            <person name="Yamamoto K."/>
            <person name="Matsuzaki R."/>
            <person name="Mahakham W."/>
            <person name="Heman W."/>
            <person name="Sekimoto H."/>
            <person name="Kawachi M."/>
            <person name="Minakuchi Y."/>
            <person name="Toyoda A."/>
            <person name="Nozaki H."/>
        </authorList>
    </citation>
    <scope>NUCLEOTIDE SEQUENCE [LARGE SCALE GENOMIC DNA]</scope>
    <source>
        <strain evidence="1 2">NIES-4468</strain>
    </source>
</reference>
<organism evidence="1 2">
    <name type="scientific">Volvox africanus</name>
    <dbReference type="NCBI Taxonomy" id="51714"/>
    <lineage>
        <taxon>Eukaryota</taxon>
        <taxon>Viridiplantae</taxon>
        <taxon>Chlorophyta</taxon>
        <taxon>core chlorophytes</taxon>
        <taxon>Chlorophyceae</taxon>
        <taxon>CS clade</taxon>
        <taxon>Chlamydomonadales</taxon>
        <taxon>Volvocaceae</taxon>
        <taxon>Volvox</taxon>
    </lineage>
</organism>
<name>A0ABQ5RYP8_9CHLO</name>
<sequence length="122" mass="13589">MLRHYVDANNTNWCDLLPQLKFAYNLSVQAATPFKLVLGYEPTTLLQLPQVLPRPRAGQRPKVEGRVPPCRWTVTTPIKVTCELIRSGVDALVDSADSAGCRRWVLNLGKALISEKSAWETG</sequence>
<protein>
    <submittedName>
        <fullName evidence="1">Uncharacterized protein</fullName>
    </submittedName>
</protein>